<reference evidence="3 4" key="1">
    <citation type="submission" date="2018-05" db="EMBL/GenBank/DDBJ databases">
        <title>Oceanovita maritima gen. nov., sp. nov., a marine bacterium in the family Rhodobacteraceae isolated from surface seawater of Lundu port Xiamen, China.</title>
        <authorList>
            <person name="Hetharua B.H."/>
            <person name="Min D."/>
            <person name="Liao H."/>
            <person name="Tian Y."/>
        </authorList>
    </citation>
    <scope>NUCLEOTIDE SEQUENCE [LARGE SCALE GENOMIC DNA]</scope>
    <source>
        <strain evidence="3 4">FSX-11</strain>
    </source>
</reference>
<sequence>MANLHMSVWPEGVPHHLELPAQSVAQNLINTAARLPDHPAILFHGREITYRALLAQVDAMAGYLQRVCGVAKGDRVLLYAQNSPQFIIGYYAIMRAGAAVVPVNPMNRHAELLQLTEDTGARVAIAGSELLDFIQPLVGDGHLNHIIVGAYADMADPAFDLKLPDPLGSMSETQCSGAGVVRWSDVIRADHRPAALDVGLNDLALIPYSSGTTGHPKGCTHLHRSVQTTAIGGTVWQPVDHTAVHLSVLPLFHVTGMTNGMNGPIYVGGTIVVMTRWDRRLAAQLIARHRITRWRSISTMVIDLVNDPEFDSYDLSSLRAIGGGGAAMPAAVAAKLHEMTGLDYIEGYGLSETIGGTHINPPQKPRRQCLGIPVMDVDSRILSLEDGRVLGPNETGEIIVNGQQVFEGYWNRPDATADAFVEFDGKRFFRTGDIGMYDDEGYFFMVDRVKRMINASGFKVWPAEVETLMHHCPDVAEVCVIGARDPRRGETVKAYVVPAQHAKGRATEQSIIAWCAAEMAAYKCPKSVIFIDALPKSGTGKVLWRRLTETDAARGGNATKTTQTAENCAG</sequence>
<evidence type="ECO:0000259" key="2">
    <source>
        <dbReference type="Pfam" id="PF13193"/>
    </source>
</evidence>
<accession>A0A2V4MZ68</accession>
<dbReference type="Pfam" id="PF13193">
    <property type="entry name" value="AMP-binding_C"/>
    <property type="match status" value="1"/>
</dbReference>
<keyword evidence="4" id="KW-1185">Reference proteome</keyword>
<dbReference type="OrthoDB" id="9803968at2"/>
<dbReference type="GO" id="GO:0016878">
    <property type="term" value="F:acid-thiol ligase activity"/>
    <property type="evidence" value="ECO:0007669"/>
    <property type="project" value="UniProtKB-ARBA"/>
</dbReference>
<dbReference type="AlphaFoldDB" id="A0A2V4MZ68"/>
<feature type="domain" description="AMP-dependent synthetase/ligase" evidence="1">
    <location>
        <begin position="31"/>
        <end position="410"/>
    </location>
</feature>
<dbReference type="Gene3D" id="3.30.300.30">
    <property type="match status" value="1"/>
</dbReference>
<dbReference type="InterPro" id="IPR000873">
    <property type="entry name" value="AMP-dep_synth/lig_dom"/>
</dbReference>
<dbReference type="PANTHER" id="PTHR43767">
    <property type="entry name" value="LONG-CHAIN-FATTY-ACID--COA LIGASE"/>
    <property type="match status" value="1"/>
</dbReference>
<dbReference type="NCBIfam" id="NF006181">
    <property type="entry name" value="PRK08314.1"/>
    <property type="match status" value="1"/>
</dbReference>
<evidence type="ECO:0000259" key="1">
    <source>
        <dbReference type="Pfam" id="PF00501"/>
    </source>
</evidence>
<gene>
    <name evidence="3" type="ORF">DI396_12205</name>
</gene>
<dbReference type="Gene3D" id="3.40.50.12780">
    <property type="entry name" value="N-terminal domain of ligase-like"/>
    <property type="match status" value="1"/>
</dbReference>
<dbReference type="InterPro" id="IPR045851">
    <property type="entry name" value="AMP-bd_C_sf"/>
</dbReference>
<evidence type="ECO:0000313" key="3">
    <source>
        <dbReference type="EMBL" id="PYC46982.1"/>
    </source>
</evidence>
<organism evidence="3 4">
    <name type="scientific">Litorivita pollutaquae</name>
    <dbReference type="NCBI Taxonomy" id="2200892"/>
    <lineage>
        <taxon>Bacteria</taxon>
        <taxon>Pseudomonadati</taxon>
        <taxon>Pseudomonadota</taxon>
        <taxon>Alphaproteobacteria</taxon>
        <taxon>Rhodobacterales</taxon>
        <taxon>Paracoccaceae</taxon>
        <taxon>Litorivita</taxon>
    </lineage>
</organism>
<dbReference type="PROSITE" id="PS00455">
    <property type="entry name" value="AMP_BINDING"/>
    <property type="match status" value="1"/>
</dbReference>
<feature type="domain" description="AMP-binding enzyme C-terminal" evidence="2">
    <location>
        <begin position="464"/>
        <end position="541"/>
    </location>
</feature>
<dbReference type="InterPro" id="IPR042099">
    <property type="entry name" value="ANL_N_sf"/>
</dbReference>
<dbReference type="EMBL" id="QFVT01000008">
    <property type="protein sequence ID" value="PYC46982.1"/>
    <property type="molecule type" value="Genomic_DNA"/>
</dbReference>
<dbReference type="InterPro" id="IPR020845">
    <property type="entry name" value="AMP-binding_CS"/>
</dbReference>
<proteinExistence type="predicted"/>
<comment type="caution">
    <text evidence="3">The sequence shown here is derived from an EMBL/GenBank/DDBJ whole genome shotgun (WGS) entry which is preliminary data.</text>
</comment>
<dbReference type="SUPFAM" id="SSF56801">
    <property type="entry name" value="Acetyl-CoA synthetase-like"/>
    <property type="match status" value="1"/>
</dbReference>
<evidence type="ECO:0000313" key="4">
    <source>
        <dbReference type="Proteomes" id="UP000248012"/>
    </source>
</evidence>
<dbReference type="Proteomes" id="UP000248012">
    <property type="component" value="Unassembled WGS sequence"/>
</dbReference>
<dbReference type="InterPro" id="IPR025110">
    <property type="entry name" value="AMP-bd_C"/>
</dbReference>
<name>A0A2V4MZ68_9RHOB</name>
<keyword evidence="3" id="KW-0436">Ligase</keyword>
<dbReference type="PANTHER" id="PTHR43767:SF1">
    <property type="entry name" value="NONRIBOSOMAL PEPTIDE SYNTHASE PES1 (EUROFUNG)-RELATED"/>
    <property type="match status" value="1"/>
</dbReference>
<dbReference type="Pfam" id="PF00501">
    <property type="entry name" value="AMP-binding"/>
    <property type="match status" value="1"/>
</dbReference>
<dbReference type="InterPro" id="IPR050237">
    <property type="entry name" value="ATP-dep_AMP-bd_enzyme"/>
</dbReference>
<protein>
    <submittedName>
        <fullName evidence="3">Long-chain fatty acid--CoA ligase</fullName>
    </submittedName>
</protein>